<gene>
    <name evidence="17" type="ORF">EII11_03260</name>
</gene>
<evidence type="ECO:0000256" key="15">
    <source>
        <dbReference type="ARBA" id="ARBA00049007"/>
    </source>
</evidence>
<dbReference type="EMBL" id="RQZF01000002">
    <property type="protein sequence ID" value="RRC95885.1"/>
    <property type="molecule type" value="Genomic_DNA"/>
</dbReference>
<dbReference type="OrthoDB" id="975012at2"/>
<evidence type="ECO:0000313" key="17">
    <source>
        <dbReference type="EMBL" id="RRC95885.1"/>
    </source>
</evidence>
<dbReference type="GO" id="GO:0006564">
    <property type="term" value="P:L-serine biosynthetic process"/>
    <property type="evidence" value="ECO:0007669"/>
    <property type="project" value="UniProtKB-KW"/>
</dbReference>
<comment type="caution">
    <text evidence="17">The sequence shown here is derived from an EMBL/GenBank/DDBJ whole genome shotgun (WGS) entry which is preliminary data.</text>
</comment>
<evidence type="ECO:0000256" key="12">
    <source>
        <dbReference type="ARBA" id="ARBA00023299"/>
    </source>
</evidence>
<dbReference type="UniPathway" id="UPA00135">
    <property type="reaction ID" value="UER00197"/>
</dbReference>
<feature type="domain" description="Aminotransferase class V" evidence="16">
    <location>
        <begin position="43"/>
        <end position="352"/>
    </location>
</feature>
<evidence type="ECO:0000256" key="3">
    <source>
        <dbReference type="ARBA" id="ARBA00005099"/>
    </source>
</evidence>
<dbReference type="InterPro" id="IPR000192">
    <property type="entry name" value="Aminotrans_V_dom"/>
</dbReference>
<comment type="similarity">
    <text evidence="4">Belongs to the class-V pyridoxal-phosphate-dependent aminotransferase family. SerC subfamily.</text>
</comment>
<dbReference type="PANTHER" id="PTHR21152:SF40">
    <property type="entry name" value="ALANINE--GLYOXYLATE AMINOTRANSFERASE"/>
    <property type="match status" value="1"/>
</dbReference>
<reference evidence="17 18" key="1">
    <citation type="submission" date="2018-11" db="EMBL/GenBank/DDBJ databases">
        <title>Genomes From Bacteria Associated with the Canine Oral Cavity: a Test Case for Automated Genome-Based Taxonomic Assignment.</title>
        <authorList>
            <person name="Coil D.A."/>
            <person name="Jospin G."/>
            <person name="Darling A.E."/>
            <person name="Wallis C."/>
            <person name="Davis I.J."/>
            <person name="Harris S."/>
            <person name="Eisen J.A."/>
            <person name="Holcombe L.J."/>
            <person name="O'Flynn C."/>
        </authorList>
    </citation>
    <scope>NUCLEOTIDE SEQUENCE [LARGE SCALE GENOMIC DNA]</scope>
    <source>
        <strain evidence="17 18">OH770</strain>
    </source>
</reference>
<keyword evidence="11" id="KW-0664">Pyridoxine biosynthesis</keyword>
<dbReference type="AlphaFoldDB" id="A0A3P1SGL8"/>
<proteinExistence type="inferred from homology"/>
<dbReference type="InterPro" id="IPR022278">
    <property type="entry name" value="Pser_aminoTfrase"/>
</dbReference>
<dbReference type="GO" id="GO:0008453">
    <property type="term" value="F:alanine-glyoxylate transaminase activity"/>
    <property type="evidence" value="ECO:0007669"/>
    <property type="project" value="TreeGrafter"/>
</dbReference>
<evidence type="ECO:0000259" key="16">
    <source>
        <dbReference type="Pfam" id="PF00266"/>
    </source>
</evidence>
<dbReference type="InterPro" id="IPR015424">
    <property type="entry name" value="PyrdxlP-dep_Trfase"/>
</dbReference>
<dbReference type="PIRSF" id="PIRSF000525">
    <property type="entry name" value="SerC"/>
    <property type="match status" value="1"/>
</dbReference>
<comment type="catalytic activity">
    <reaction evidence="15">
        <text>O-phospho-L-serine + 2-oxoglutarate = 3-phosphooxypyruvate + L-glutamate</text>
        <dbReference type="Rhea" id="RHEA:14329"/>
        <dbReference type="ChEBI" id="CHEBI:16810"/>
        <dbReference type="ChEBI" id="CHEBI:18110"/>
        <dbReference type="ChEBI" id="CHEBI:29985"/>
        <dbReference type="ChEBI" id="CHEBI:57524"/>
        <dbReference type="EC" id="2.6.1.52"/>
    </reaction>
</comment>
<evidence type="ECO:0000256" key="6">
    <source>
        <dbReference type="ARBA" id="ARBA00022490"/>
    </source>
</evidence>
<evidence type="ECO:0000256" key="14">
    <source>
        <dbReference type="ARBA" id="ARBA00047630"/>
    </source>
</evidence>
<dbReference type="GO" id="GO:0004760">
    <property type="term" value="F:L-serine-pyruvate transaminase activity"/>
    <property type="evidence" value="ECO:0007669"/>
    <property type="project" value="TreeGrafter"/>
</dbReference>
<keyword evidence="10" id="KW-0663">Pyridoxal phosphate</keyword>
<dbReference type="Gene3D" id="3.40.640.10">
    <property type="entry name" value="Type I PLP-dependent aspartate aminotransferase-like (Major domain)"/>
    <property type="match status" value="1"/>
</dbReference>
<dbReference type="EC" id="2.6.1.52" evidence="5"/>
<dbReference type="PANTHER" id="PTHR21152">
    <property type="entry name" value="AMINOTRANSFERASE CLASS V"/>
    <property type="match status" value="1"/>
</dbReference>
<organism evidence="17 18">
    <name type="scientific">Schaalia canis</name>
    <dbReference type="NCBI Taxonomy" id="100469"/>
    <lineage>
        <taxon>Bacteria</taxon>
        <taxon>Bacillati</taxon>
        <taxon>Actinomycetota</taxon>
        <taxon>Actinomycetes</taxon>
        <taxon>Actinomycetales</taxon>
        <taxon>Actinomycetaceae</taxon>
        <taxon>Schaalia</taxon>
    </lineage>
</organism>
<keyword evidence="18" id="KW-1185">Reference proteome</keyword>
<evidence type="ECO:0000313" key="18">
    <source>
        <dbReference type="Proteomes" id="UP000280444"/>
    </source>
</evidence>
<comment type="function">
    <text evidence="2">Catalyzes the reversible conversion of 3-phosphohydroxypyruvate to phosphoserine and of 3-hydroxy-2-oxo-4-phosphonooxybutanoate to phosphohydroxythreonine.</text>
</comment>
<evidence type="ECO:0000256" key="4">
    <source>
        <dbReference type="ARBA" id="ARBA00006904"/>
    </source>
</evidence>
<keyword evidence="9 17" id="KW-0808">Transferase</keyword>
<evidence type="ECO:0000256" key="1">
    <source>
        <dbReference type="ARBA" id="ARBA00001933"/>
    </source>
</evidence>
<dbReference type="InterPro" id="IPR006272">
    <property type="entry name" value="Pser_aminoTfrase_mycobac"/>
</dbReference>
<dbReference type="GO" id="GO:0019265">
    <property type="term" value="P:glycine biosynthetic process, by transamination of glyoxylate"/>
    <property type="evidence" value="ECO:0007669"/>
    <property type="project" value="TreeGrafter"/>
</dbReference>
<keyword evidence="6" id="KW-0963">Cytoplasm</keyword>
<protein>
    <recommendedName>
        <fullName evidence="5">phosphoserine transaminase</fullName>
        <ecNumber evidence="5">2.6.1.52</ecNumber>
    </recommendedName>
    <alternativeName>
        <fullName evidence="13">Phosphohydroxythreonine aminotransferase</fullName>
    </alternativeName>
</protein>
<comment type="catalytic activity">
    <reaction evidence="14">
        <text>4-(phosphooxy)-L-threonine + 2-oxoglutarate = (R)-3-hydroxy-2-oxo-4-phosphooxybutanoate + L-glutamate</text>
        <dbReference type="Rhea" id="RHEA:16573"/>
        <dbReference type="ChEBI" id="CHEBI:16810"/>
        <dbReference type="ChEBI" id="CHEBI:29985"/>
        <dbReference type="ChEBI" id="CHEBI:58452"/>
        <dbReference type="ChEBI" id="CHEBI:58538"/>
        <dbReference type="EC" id="2.6.1.52"/>
    </reaction>
</comment>
<accession>A0A3P1SGL8</accession>
<comment type="pathway">
    <text evidence="3">Amino-acid biosynthesis; L-serine biosynthesis; L-serine from 3-phospho-D-glycerate: step 2/3.</text>
</comment>
<evidence type="ECO:0000256" key="9">
    <source>
        <dbReference type="ARBA" id="ARBA00022679"/>
    </source>
</evidence>
<dbReference type="Proteomes" id="UP000280444">
    <property type="component" value="Unassembled WGS sequence"/>
</dbReference>
<evidence type="ECO:0000256" key="5">
    <source>
        <dbReference type="ARBA" id="ARBA00013030"/>
    </source>
</evidence>
<dbReference type="NCBIfam" id="TIGR01366">
    <property type="entry name" value="serC_3"/>
    <property type="match status" value="1"/>
</dbReference>
<dbReference type="Gene3D" id="3.90.1150.10">
    <property type="entry name" value="Aspartate Aminotransferase, domain 1"/>
    <property type="match status" value="1"/>
</dbReference>
<dbReference type="RefSeq" id="WP_124868567.1">
    <property type="nucleotide sequence ID" value="NZ_RQZF01000002.1"/>
</dbReference>
<dbReference type="GO" id="GO:0008615">
    <property type="term" value="P:pyridoxine biosynthetic process"/>
    <property type="evidence" value="ECO:0007669"/>
    <property type="project" value="UniProtKB-KW"/>
</dbReference>
<dbReference type="InterPro" id="IPR015421">
    <property type="entry name" value="PyrdxlP-dep_Trfase_major"/>
</dbReference>
<sequence>MAASHIPSDVPVLPADLQPSDGRFGCGPSKVRPAHTNALAASPLMGTSHRQAPVLNLVASIREGLRALYHLPSDWEIAIGNGGSTAFWAVATTSLVRTRAAHAVFGEFGQKFADETLAAPFLSPSLVISAEVGTVATLVDERALSAFAQDEGPDVDLCAYPHHETSTGALSPLYRVTPGSAGVTADALTVVDATSIAGGVAADVTATDVYYFAPQKCFASDGGLWFAFLSPAAQERARTLHGQADRWMPQFLDLSVALDNSVKNQTLNTPAIATLIMMDEQIQWMLAHGGLSAMEARCRASSGVIYEWAKAHPFASPFIPREEWRSPVVATIDFDEAIDAAYLARVLRANGVVDVEPYRKLGRNQLRIATFPSVDTADVEKLVASIDWVIAQRV</sequence>
<dbReference type="SUPFAM" id="SSF53383">
    <property type="entry name" value="PLP-dependent transferases"/>
    <property type="match status" value="1"/>
</dbReference>
<dbReference type="GO" id="GO:0004648">
    <property type="term" value="F:O-phospho-L-serine:2-oxoglutarate aminotransferase activity"/>
    <property type="evidence" value="ECO:0007669"/>
    <property type="project" value="UniProtKB-EC"/>
</dbReference>
<evidence type="ECO:0000256" key="8">
    <source>
        <dbReference type="ARBA" id="ARBA00022605"/>
    </source>
</evidence>
<evidence type="ECO:0000256" key="10">
    <source>
        <dbReference type="ARBA" id="ARBA00022898"/>
    </source>
</evidence>
<evidence type="ECO:0000256" key="13">
    <source>
        <dbReference type="ARBA" id="ARBA00031421"/>
    </source>
</evidence>
<evidence type="ECO:0000256" key="7">
    <source>
        <dbReference type="ARBA" id="ARBA00022576"/>
    </source>
</evidence>
<evidence type="ECO:0000256" key="11">
    <source>
        <dbReference type="ARBA" id="ARBA00023096"/>
    </source>
</evidence>
<comment type="cofactor">
    <cofactor evidence="1">
        <name>pyridoxal 5'-phosphate</name>
        <dbReference type="ChEBI" id="CHEBI:597326"/>
    </cofactor>
</comment>
<evidence type="ECO:0000256" key="2">
    <source>
        <dbReference type="ARBA" id="ARBA00003483"/>
    </source>
</evidence>
<dbReference type="InterPro" id="IPR015422">
    <property type="entry name" value="PyrdxlP-dep_Trfase_small"/>
</dbReference>
<keyword evidence="12" id="KW-0718">Serine biosynthesis</keyword>
<name>A0A3P1SGL8_9ACTO</name>
<keyword evidence="8" id="KW-0028">Amino-acid biosynthesis</keyword>
<keyword evidence="7 17" id="KW-0032">Aminotransferase</keyword>
<dbReference type="Pfam" id="PF00266">
    <property type="entry name" value="Aminotran_5"/>
    <property type="match status" value="1"/>
</dbReference>